<feature type="compositionally biased region" description="Acidic residues" evidence="1">
    <location>
        <begin position="200"/>
        <end position="209"/>
    </location>
</feature>
<dbReference type="InterPro" id="IPR031419">
    <property type="entry name" value="RAD51_interact"/>
</dbReference>
<feature type="compositionally biased region" description="Polar residues" evidence="1">
    <location>
        <begin position="259"/>
        <end position="282"/>
    </location>
</feature>
<dbReference type="GeneID" id="101848611"/>
<gene>
    <name evidence="4 5 6" type="primary">LOC101848611</name>
</gene>
<dbReference type="RefSeq" id="XP_005108290.1">
    <property type="nucleotide sequence ID" value="XM_005108233.3"/>
</dbReference>
<protein>
    <submittedName>
        <fullName evidence="4 5">RAD51-associated protein 1</fullName>
    </submittedName>
</protein>
<dbReference type="Pfam" id="PF15696">
    <property type="entry name" value="RAD51_interact"/>
    <property type="match status" value="1"/>
</dbReference>
<dbReference type="InterPro" id="IPR052003">
    <property type="entry name" value="HR_DNA-Binding_Protein"/>
</dbReference>
<dbReference type="RefSeq" id="XP_005108287.1">
    <property type="nucleotide sequence ID" value="XM_005108230.3"/>
</dbReference>
<reference evidence="4 5" key="1">
    <citation type="submission" date="2025-05" db="UniProtKB">
        <authorList>
            <consortium name="RefSeq"/>
        </authorList>
    </citation>
    <scope>IDENTIFICATION</scope>
</reference>
<evidence type="ECO:0000313" key="3">
    <source>
        <dbReference type="Proteomes" id="UP000694888"/>
    </source>
</evidence>
<accession>A0ABM0K432</accession>
<dbReference type="PANTHER" id="PTHR15361">
    <property type="entry name" value="RAD51/NUKS-INTERACTING PROTEIN"/>
    <property type="match status" value="1"/>
</dbReference>
<feature type="domain" description="RAD51 interacting motif" evidence="2">
    <location>
        <begin position="377"/>
        <end position="410"/>
    </location>
</feature>
<feature type="compositionally biased region" description="Basic and acidic residues" evidence="1">
    <location>
        <begin position="100"/>
        <end position="111"/>
    </location>
</feature>
<proteinExistence type="predicted"/>
<feature type="region of interest" description="Disordered" evidence="1">
    <location>
        <begin position="1"/>
        <end position="162"/>
    </location>
</feature>
<feature type="compositionally biased region" description="Acidic residues" evidence="1">
    <location>
        <begin position="216"/>
        <end position="241"/>
    </location>
</feature>
<dbReference type="PANTHER" id="PTHR15361:SF5">
    <property type="entry name" value="C3H1-TYPE DOMAIN-CONTAINING PROTEIN"/>
    <property type="match status" value="1"/>
</dbReference>
<dbReference type="Proteomes" id="UP000694888">
    <property type="component" value="Unplaced"/>
</dbReference>
<evidence type="ECO:0000313" key="5">
    <source>
        <dbReference type="RefSeq" id="XP_005108288.1"/>
    </source>
</evidence>
<feature type="region of interest" description="Disordered" evidence="1">
    <location>
        <begin position="180"/>
        <end position="413"/>
    </location>
</feature>
<keyword evidence="3" id="KW-1185">Reference proteome</keyword>
<feature type="compositionally biased region" description="Polar residues" evidence="1">
    <location>
        <begin position="295"/>
        <end position="333"/>
    </location>
</feature>
<evidence type="ECO:0000313" key="6">
    <source>
        <dbReference type="RefSeq" id="XP_005108290.1"/>
    </source>
</evidence>
<sequence length="413" mass="43674">MSDRRSSRVKKTINYSGCDDQSDDDFADTTPPPPKKTKLSSGDGKQKTGMVKVKEKEPALNLESTLRSKKQRKPLSDKAFDRELEEALQLSLVETGGSQSDHEDQQGHEKAPPPPLLSPIQASANNDNHEATLQPPPLLAPEVPSCTDQTESAVQAPMGGVPYSTVMDESIEVLAEMKEDVSSAKNIGRRQARKKAIVIESDEEDEEESDFHPEGDDSEGDEDGEEEAPSESDDGESDDSDFAPKSKSKKKPPVKKSKQAPSRLSKQTTGGKLNNITNTQAKATARPTADKVPVKSSTPAKNTTASSTPKPAVVSRTSKSKNPLSAVTVTATKSSMPPVKSSLSSPSPTSAPSAGSCGVPSGGMSAQWKPPAHVSSGGGATSVSMVKSPTSGLRLGLSRNQRVKPLHSSVKVT</sequence>
<dbReference type="RefSeq" id="XP_005108288.1">
    <property type="nucleotide sequence ID" value="XM_005108231.3"/>
</dbReference>
<feature type="compositionally biased region" description="Basic residues" evidence="1">
    <location>
        <begin position="187"/>
        <end position="196"/>
    </location>
</feature>
<name>A0ABM0K432_APLCA</name>
<feature type="compositionally biased region" description="Polar residues" evidence="1">
    <location>
        <begin position="381"/>
        <end position="391"/>
    </location>
</feature>
<evidence type="ECO:0000259" key="2">
    <source>
        <dbReference type="Pfam" id="PF15696"/>
    </source>
</evidence>
<feature type="compositionally biased region" description="Low complexity" evidence="1">
    <location>
        <begin position="334"/>
        <end position="356"/>
    </location>
</feature>
<evidence type="ECO:0000313" key="4">
    <source>
        <dbReference type="RefSeq" id="XP_005108287.1"/>
    </source>
</evidence>
<organism evidence="3 5">
    <name type="scientific">Aplysia californica</name>
    <name type="common">California sea hare</name>
    <dbReference type="NCBI Taxonomy" id="6500"/>
    <lineage>
        <taxon>Eukaryota</taxon>
        <taxon>Metazoa</taxon>
        <taxon>Spiralia</taxon>
        <taxon>Lophotrochozoa</taxon>
        <taxon>Mollusca</taxon>
        <taxon>Gastropoda</taxon>
        <taxon>Heterobranchia</taxon>
        <taxon>Euthyneura</taxon>
        <taxon>Tectipleura</taxon>
        <taxon>Aplysiida</taxon>
        <taxon>Aplysioidea</taxon>
        <taxon>Aplysiidae</taxon>
        <taxon>Aplysia</taxon>
    </lineage>
</organism>
<evidence type="ECO:0000256" key="1">
    <source>
        <dbReference type="SAM" id="MobiDB-lite"/>
    </source>
</evidence>
<feature type="compositionally biased region" description="Basic residues" evidence="1">
    <location>
        <begin position="246"/>
        <end position="258"/>
    </location>
</feature>